<evidence type="ECO:0000256" key="5">
    <source>
        <dbReference type="SAM" id="Coils"/>
    </source>
</evidence>
<feature type="region of interest" description="Disordered" evidence="6">
    <location>
        <begin position="516"/>
        <end position="541"/>
    </location>
</feature>
<evidence type="ECO:0000256" key="4">
    <source>
        <dbReference type="ARBA" id="ARBA00023136"/>
    </source>
</evidence>
<dbReference type="Proteomes" id="UP001190700">
    <property type="component" value="Unassembled WGS sequence"/>
</dbReference>
<proteinExistence type="predicted"/>
<feature type="region of interest" description="Disordered" evidence="6">
    <location>
        <begin position="70"/>
        <end position="127"/>
    </location>
</feature>
<dbReference type="PANTHER" id="PTHR10037">
    <property type="entry name" value="VOLTAGE-GATED CATION CHANNEL CALCIUM AND SODIUM"/>
    <property type="match status" value="1"/>
</dbReference>
<feature type="transmembrane region" description="Helical" evidence="7">
    <location>
        <begin position="180"/>
        <end position="200"/>
    </location>
</feature>
<sequence>MAAAVAAVKKKREAAAAAAAAAAQGQQVGENIVASEAGNLKKETIKRKSVLAPGKAANIDMGTPVVANLDESSSEHRTQTAYSSGSHDFVGHGGNQEQSRVLSESPTPRKRKKRDKQKRKSVVQSAASIGTRIRRKAKKFYTHSSVEIFVALLIVGNFFVNAAEAQIPGQSPDVFKIIEVFFTVVFTVELLVNMTANWWMPFWASGWNIFDFVVVVISLMSLMLESLPGVNMLRLLRAFRVVRLFKRAVSLRKILNAIYESVPGVSNAFSILMLVMMLYAILAVDFFSIHQEYFGNFAKALFTMFQMMTAEGWADIARELMDEMEAENKSHPQLAKFLAAMFFVSYIMICNIILANVVIAVLIEQVCADQAEPEEETSALSDASSDDFTDDELLTNEHTLALLPPPEQPGQAADVKTVNDVSLEEALDTCLSEKTPDDPRCNDMKAELIPGAVSSYDDTEQSADREVPKLERRESRARALINSVKSGFSGKKKEGDKNVAWEVSDRWKKGTAATIATQLGNSGPAKKKGGFGNKKSPKVGSKTDTMLEQVLNEIGQLRSEVKATNRRINSLLEREQRGMKAVPGDEISVNSPGNMEVTDYGE</sequence>
<reference evidence="9 10" key="1">
    <citation type="journal article" date="2015" name="Genome Biol. Evol.">
        <title>Comparative Genomics of a Bacterivorous Green Alga Reveals Evolutionary Causalities and Consequences of Phago-Mixotrophic Mode of Nutrition.</title>
        <authorList>
            <person name="Burns J.A."/>
            <person name="Paasch A."/>
            <person name="Narechania A."/>
            <person name="Kim E."/>
        </authorList>
    </citation>
    <scope>NUCLEOTIDE SEQUENCE [LARGE SCALE GENOMIC DNA]</scope>
    <source>
        <strain evidence="9 10">PLY_AMNH</strain>
    </source>
</reference>
<dbReference type="Gene3D" id="1.20.120.350">
    <property type="entry name" value="Voltage-gated potassium channels. Chain C"/>
    <property type="match status" value="1"/>
</dbReference>
<keyword evidence="3 7" id="KW-1133">Transmembrane helix</keyword>
<dbReference type="InterPro" id="IPR043203">
    <property type="entry name" value="VGCC_Ca_Na"/>
</dbReference>
<keyword evidence="4 7" id="KW-0472">Membrane</keyword>
<dbReference type="Gene3D" id="1.10.287.70">
    <property type="match status" value="1"/>
</dbReference>
<gene>
    <name evidence="9" type="ORF">CYMTET_30022</name>
</gene>
<feature type="compositionally biased region" description="Basic residues" evidence="6">
    <location>
        <begin position="108"/>
        <end position="121"/>
    </location>
</feature>
<dbReference type="EMBL" id="LGRX02017189">
    <property type="protein sequence ID" value="KAK3261057.1"/>
    <property type="molecule type" value="Genomic_DNA"/>
</dbReference>
<feature type="transmembrane region" description="Helical" evidence="7">
    <location>
        <begin position="212"/>
        <end position="236"/>
    </location>
</feature>
<feature type="transmembrane region" description="Helical" evidence="7">
    <location>
        <begin position="257"/>
        <end position="281"/>
    </location>
</feature>
<dbReference type="SUPFAM" id="SSF81324">
    <property type="entry name" value="Voltage-gated potassium channels"/>
    <property type="match status" value="1"/>
</dbReference>
<comment type="subcellular location">
    <subcellularLocation>
        <location evidence="1">Membrane</location>
        <topology evidence="1">Multi-pass membrane protein</topology>
    </subcellularLocation>
</comment>
<dbReference type="AlphaFoldDB" id="A0AAE0FJX9"/>
<evidence type="ECO:0000313" key="10">
    <source>
        <dbReference type="Proteomes" id="UP001190700"/>
    </source>
</evidence>
<feature type="transmembrane region" description="Helical" evidence="7">
    <location>
        <begin position="337"/>
        <end position="363"/>
    </location>
</feature>
<evidence type="ECO:0000256" key="1">
    <source>
        <dbReference type="ARBA" id="ARBA00004141"/>
    </source>
</evidence>
<dbReference type="InterPro" id="IPR027359">
    <property type="entry name" value="Volt_channel_dom_sf"/>
</dbReference>
<comment type="caution">
    <text evidence="9">The sequence shown here is derived from an EMBL/GenBank/DDBJ whole genome shotgun (WGS) entry which is preliminary data.</text>
</comment>
<dbReference type="GO" id="GO:0001518">
    <property type="term" value="C:voltage-gated sodium channel complex"/>
    <property type="evidence" value="ECO:0007669"/>
    <property type="project" value="TreeGrafter"/>
</dbReference>
<protein>
    <recommendedName>
        <fullName evidence="8">Ion transport domain-containing protein</fullName>
    </recommendedName>
</protein>
<dbReference type="PANTHER" id="PTHR10037:SF62">
    <property type="entry name" value="SODIUM CHANNEL PROTEIN 60E"/>
    <property type="match status" value="1"/>
</dbReference>
<feature type="domain" description="Ion transport" evidence="8">
    <location>
        <begin position="144"/>
        <end position="365"/>
    </location>
</feature>
<feature type="region of interest" description="Disordered" evidence="6">
    <location>
        <begin position="574"/>
        <end position="602"/>
    </location>
</feature>
<dbReference type="InterPro" id="IPR005821">
    <property type="entry name" value="Ion_trans_dom"/>
</dbReference>
<evidence type="ECO:0000313" key="9">
    <source>
        <dbReference type="EMBL" id="KAK3261057.1"/>
    </source>
</evidence>
<dbReference type="GO" id="GO:0005248">
    <property type="term" value="F:voltage-gated sodium channel activity"/>
    <property type="evidence" value="ECO:0007669"/>
    <property type="project" value="TreeGrafter"/>
</dbReference>
<dbReference type="Pfam" id="PF00520">
    <property type="entry name" value="Ion_trans"/>
    <property type="match status" value="1"/>
</dbReference>
<organism evidence="9 10">
    <name type="scientific">Cymbomonas tetramitiformis</name>
    <dbReference type="NCBI Taxonomy" id="36881"/>
    <lineage>
        <taxon>Eukaryota</taxon>
        <taxon>Viridiplantae</taxon>
        <taxon>Chlorophyta</taxon>
        <taxon>Pyramimonadophyceae</taxon>
        <taxon>Pyramimonadales</taxon>
        <taxon>Pyramimonadaceae</taxon>
        <taxon>Cymbomonas</taxon>
    </lineage>
</organism>
<evidence type="ECO:0000259" key="8">
    <source>
        <dbReference type="Pfam" id="PF00520"/>
    </source>
</evidence>
<feature type="compositionally biased region" description="Polar residues" evidence="6">
    <location>
        <begin position="95"/>
        <end position="106"/>
    </location>
</feature>
<evidence type="ECO:0000256" key="7">
    <source>
        <dbReference type="SAM" id="Phobius"/>
    </source>
</evidence>
<evidence type="ECO:0000256" key="6">
    <source>
        <dbReference type="SAM" id="MobiDB-lite"/>
    </source>
</evidence>
<keyword evidence="10" id="KW-1185">Reference proteome</keyword>
<name>A0AAE0FJX9_9CHLO</name>
<feature type="coiled-coil region" evidence="5">
    <location>
        <begin position="547"/>
        <end position="574"/>
    </location>
</feature>
<evidence type="ECO:0000256" key="3">
    <source>
        <dbReference type="ARBA" id="ARBA00022989"/>
    </source>
</evidence>
<keyword evidence="2 7" id="KW-0812">Transmembrane</keyword>
<keyword evidence="5" id="KW-0175">Coiled coil</keyword>
<feature type="transmembrane region" description="Helical" evidence="7">
    <location>
        <begin position="140"/>
        <end position="160"/>
    </location>
</feature>
<accession>A0AAE0FJX9</accession>
<evidence type="ECO:0000256" key="2">
    <source>
        <dbReference type="ARBA" id="ARBA00022692"/>
    </source>
</evidence>